<evidence type="ECO:0000256" key="3">
    <source>
        <dbReference type="ARBA" id="ARBA00022729"/>
    </source>
</evidence>
<proteinExistence type="inferred from homology"/>
<evidence type="ECO:0000256" key="2">
    <source>
        <dbReference type="ARBA" id="ARBA00006671"/>
    </source>
</evidence>
<dbReference type="Pfam" id="PF00419">
    <property type="entry name" value="Fimbrial"/>
    <property type="match status" value="1"/>
</dbReference>
<evidence type="ECO:0000313" key="7">
    <source>
        <dbReference type="Proteomes" id="UP000494170"/>
    </source>
</evidence>
<dbReference type="PANTHER" id="PTHR33420:SF12">
    <property type="entry name" value="FIMBRIN-LIKE PROTEIN FIMI-RELATED"/>
    <property type="match status" value="1"/>
</dbReference>
<sequence>MRRRYARNEHADAMDLGKIMKRNKKPASTRRQAKSARGLGRLVFWLLTLAVLMLGLGTRPAFASSISCSGTAQTVTLTMPASVTVPRDAVVGTMLTGWASTPNVPNYYTCAVSGTAAAGMVFEPQSMTKAGMTATGSTGVAYTVWNTNVPGVGVAIGVSTYANGCGSMPWMDLGVPSLPFPSPWTGYACNANGIVTSISNGGMVQAALVKTGPITAGTVTGGVLLVGASATSTGGNVYTVATSPLVSFSLTTTTVSVASCTTPNVTVNMGSHMQSEFTGIGSTTKQAVAVNVAVNACPIGLNSILYEFDPVNAVLDSTNGVLALSSGSTATGIGLQLKDSSGNALKYSTPYTLTSYSKSTGGSYTIPLTARYYQTAAKVTPGSANAVLTFTMTYQ</sequence>
<dbReference type="GO" id="GO:0043709">
    <property type="term" value="P:cell adhesion involved in single-species biofilm formation"/>
    <property type="evidence" value="ECO:0007669"/>
    <property type="project" value="TreeGrafter"/>
</dbReference>
<dbReference type="InterPro" id="IPR000259">
    <property type="entry name" value="Adhesion_dom_fimbrial"/>
</dbReference>
<dbReference type="InterPro" id="IPR050263">
    <property type="entry name" value="Bact_Fimbrial_Adh_Pro"/>
</dbReference>
<evidence type="ECO:0000256" key="1">
    <source>
        <dbReference type="ARBA" id="ARBA00004561"/>
    </source>
</evidence>
<comment type="subcellular location">
    <subcellularLocation>
        <location evidence="1">Fimbrium</location>
    </subcellularLocation>
</comment>
<dbReference type="PANTHER" id="PTHR33420">
    <property type="entry name" value="FIMBRIAL SUBUNIT ELFA-RELATED"/>
    <property type="match status" value="1"/>
</dbReference>
<dbReference type="AlphaFoldDB" id="A0A6P2MP63"/>
<accession>A0A6P2MP63</accession>
<organism evidence="6 7">
    <name type="scientific">Burkholderia lata (strain ATCC 17760 / DSM 23089 / LMG 22485 / NCIMB 9086 / R18194 / 383)</name>
    <dbReference type="NCBI Taxonomy" id="482957"/>
    <lineage>
        <taxon>Bacteria</taxon>
        <taxon>Pseudomonadati</taxon>
        <taxon>Pseudomonadota</taxon>
        <taxon>Betaproteobacteria</taxon>
        <taxon>Burkholderiales</taxon>
        <taxon>Burkholderiaceae</taxon>
        <taxon>Burkholderia</taxon>
        <taxon>Burkholderia cepacia complex</taxon>
    </lineage>
</organism>
<evidence type="ECO:0000313" key="6">
    <source>
        <dbReference type="EMBL" id="VWB80846.1"/>
    </source>
</evidence>
<dbReference type="Proteomes" id="UP000494170">
    <property type="component" value="Unassembled WGS sequence"/>
</dbReference>
<keyword evidence="4" id="KW-0281">Fimbrium</keyword>
<comment type="similarity">
    <text evidence="2">Belongs to the fimbrial protein family.</text>
</comment>
<feature type="domain" description="Fimbrial-type adhesion" evidence="5">
    <location>
        <begin position="257"/>
        <end position="395"/>
    </location>
</feature>
<dbReference type="InterPro" id="IPR036937">
    <property type="entry name" value="Adhesion_dom_fimbrial_sf"/>
</dbReference>
<dbReference type="InterPro" id="IPR008966">
    <property type="entry name" value="Adhesion_dom_sf"/>
</dbReference>
<keyword evidence="3" id="KW-0732">Signal</keyword>
<name>A0A6P2MP63_BURL3</name>
<protein>
    <submittedName>
        <fullName evidence="6">Type-1 fimbrial protein subunit A</fullName>
    </submittedName>
</protein>
<evidence type="ECO:0000256" key="4">
    <source>
        <dbReference type="ARBA" id="ARBA00023263"/>
    </source>
</evidence>
<dbReference type="EMBL" id="CABVPY010000022">
    <property type="protein sequence ID" value="VWB80846.1"/>
    <property type="molecule type" value="Genomic_DNA"/>
</dbReference>
<gene>
    <name evidence="6" type="ORF">BLA6863_03834</name>
</gene>
<reference evidence="6 7" key="1">
    <citation type="submission" date="2019-09" db="EMBL/GenBank/DDBJ databases">
        <authorList>
            <person name="Depoorter E."/>
        </authorList>
    </citation>
    <scope>NUCLEOTIDE SEQUENCE [LARGE SCALE GENOMIC DNA]</scope>
    <source>
        <strain evidence="6">LMG 6863</strain>
    </source>
</reference>
<dbReference type="SUPFAM" id="SSF49401">
    <property type="entry name" value="Bacterial adhesins"/>
    <property type="match status" value="1"/>
</dbReference>
<dbReference type="Gene3D" id="2.60.40.1090">
    <property type="entry name" value="Fimbrial-type adhesion domain"/>
    <property type="match status" value="1"/>
</dbReference>
<dbReference type="Gene3D" id="2.60.40.3310">
    <property type="match status" value="1"/>
</dbReference>
<dbReference type="GO" id="GO:0009289">
    <property type="term" value="C:pilus"/>
    <property type="evidence" value="ECO:0007669"/>
    <property type="project" value="UniProtKB-SubCell"/>
</dbReference>
<evidence type="ECO:0000259" key="5">
    <source>
        <dbReference type="Pfam" id="PF00419"/>
    </source>
</evidence>